<keyword evidence="1" id="KW-0472">Membrane</keyword>
<dbReference type="PANTHER" id="PTHR37507:SF2">
    <property type="entry name" value="SPORULATION PROTEIN YDCC"/>
    <property type="match status" value="1"/>
</dbReference>
<comment type="caution">
    <text evidence="2">The sequence shown here is derived from an EMBL/GenBank/DDBJ whole genome shotgun (WGS) entry which is preliminary data.</text>
</comment>
<keyword evidence="1" id="KW-0812">Transmembrane</keyword>
<dbReference type="AlphaFoldDB" id="A0ABD5W5I5"/>
<dbReference type="GeneID" id="76631572"/>
<sequence>MELNDRGRLRVAVVLAVAVAAVGIISATGFVFASDDTTGEDVFEDVQEKYNTADSVSADAVVTVETANGTTSFESAVAATADGETWLNLSGEEGYVTMGSNEDSVWVHEPETGVSAVLVGDDETATVTLQAGTADPRAGITAFDAFDANQTVGDVLGQVNESALPAEWQDALDEVPENATLGELADGEYDDVLDNETTDVDVSALRDQSQDAVGGEAVDSILDSFDGSMVVSDLEDAWSWNESHNGLSESIEGWNESEWSGDVDELRDRLQTLADELNETEANRSIELAGTTTVDGQEAHELVISNTAADYETRLWTGVDSNEILKVEWTGPETTVTVDVTETRFDVSPADSTFEAPGTTELAQVDVTATEDADEFGTAVPFTVASPGEGWEFERGYTATTEVSVETNTTVGDVLVAVYSDGEESIVVTQSDTAREFDETVTVGDREVRIEEYDGTTVGAWTANDTTTAILGPFSESELREVIESVSDDA</sequence>
<dbReference type="PANTHER" id="PTHR37507">
    <property type="entry name" value="SPORULATION PROTEIN YDCC"/>
    <property type="match status" value="1"/>
</dbReference>
<name>A0ABD5W5I5_9EURY</name>
<dbReference type="EMBL" id="JBHSZI010000001">
    <property type="protein sequence ID" value="MFC7059411.1"/>
    <property type="molecule type" value="Genomic_DNA"/>
</dbReference>
<protein>
    <recommendedName>
        <fullName evidence="4">Outer membrane lipoprotein-sorting protein</fullName>
    </recommendedName>
</protein>
<dbReference type="RefSeq" id="WP_267162187.1">
    <property type="nucleotide sequence ID" value="NZ_CP112972.1"/>
</dbReference>
<proteinExistence type="predicted"/>
<evidence type="ECO:0000256" key="1">
    <source>
        <dbReference type="SAM" id="Phobius"/>
    </source>
</evidence>
<dbReference type="Gene3D" id="2.50.20.10">
    <property type="entry name" value="Lipoprotein localisation LolA/LolB/LppX"/>
    <property type="match status" value="1"/>
</dbReference>
<reference evidence="2 3" key="1">
    <citation type="journal article" date="2019" name="Int. J. Syst. Evol. Microbiol.">
        <title>The Global Catalogue of Microorganisms (GCM) 10K type strain sequencing project: providing services to taxonomists for standard genome sequencing and annotation.</title>
        <authorList>
            <consortium name="The Broad Institute Genomics Platform"/>
            <consortium name="The Broad Institute Genome Sequencing Center for Infectious Disease"/>
            <person name="Wu L."/>
            <person name="Ma J."/>
        </authorList>
    </citation>
    <scope>NUCLEOTIDE SEQUENCE [LARGE SCALE GENOMIC DNA]</scope>
    <source>
        <strain evidence="2 3">JCM 30072</strain>
    </source>
</reference>
<evidence type="ECO:0000313" key="3">
    <source>
        <dbReference type="Proteomes" id="UP001596445"/>
    </source>
</evidence>
<feature type="transmembrane region" description="Helical" evidence="1">
    <location>
        <begin position="12"/>
        <end position="33"/>
    </location>
</feature>
<dbReference type="Proteomes" id="UP001596445">
    <property type="component" value="Unassembled WGS sequence"/>
</dbReference>
<keyword evidence="1" id="KW-1133">Transmembrane helix</keyword>
<organism evidence="2 3">
    <name type="scientific">Halovenus salina</name>
    <dbReference type="NCBI Taxonomy" id="1510225"/>
    <lineage>
        <taxon>Archaea</taxon>
        <taxon>Methanobacteriati</taxon>
        <taxon>Methanobacteriota</taxon>
        <taxon>Stenosarchaea group</taxon>
        <taxon>Halobacteria</taxon>
        <taxon>Halobacteriales</taxon>
        <taxon>Haloarculaceae</taxon>
        <taxon>Halovenus</taxon>
    </lineage>
</organism>
<dbReference type="InterPro" id="IPR052944">
    <property type="entry name" value="Sporulation_related"/>
</dbReference>
<evidence type="ECO:0008006" key="4">
    <source>
        <dbReference type="Google" id="ProtNLM"/>
    </source>
</evidence>
<evidence type="ECO:0000313" key="2">
    <source>
        <dbReference type="EMBL" id="MFC7059411.1"/>
    </source>
</evidence>
<accession>A0ABD5W5I5</accession>
<gene>
    <name evidence="2" type="ORF">ACFQQG_16080</name>
</gene>
<keyword evidence="3" id="KW-1185">Reference proteome</keyword>